<name>A0A127Q1V2_9BURK</name>
<protein>
    <submittedName>
        <fullName evidence="1">Uncharacterized protein</fullName>
    </submittedName>
</protein>
<evidence type="ECO:0000313" key="1">
    <source>
        <dbReference type="EMBL" id="AMP03795.1"/>
    </source>
</evidence>
<gene>
    <name evidence="1" type="ORF">CPter91_1415</name>
</gene>
<sequence length="55" mass="6294">MIFFDLLLFMLRGQLTELNGVRVEFICIGLLRLVLRGPSIGVRVIYDDEAVVKKL</sequence>
<evidence type="ECO:0000313" key="2">
    <source>
        <dbReference type="Proteomes" id="UP000074561"/>
    </source>
</evidence>
<dbReference type="PATRIC" id="fig|279113.9.peg.1411"/>
<dbReference type="KEGG" id="cpra:CPter91_1415"/>
<reference evidence="1 2" key="1">
    <citation type="submission" date="2015-11" db="EMBL/GenBank/DDBJ databases">
        <title>Exploring the genomic traits of fungus-feeding bacterial genus Collimonas.</title>
        <authorList>
            <person name="Song C."/>
            <person name="Schmidt R."/>
            <person name="de Jager V."/>
            <person name="Krzyzanowska D."/>
            <person name="Jongedijk E."/>
            <person name="Cankar K."/>
            <person name="Beekwilder J."/>
            <person name="van Veen A."/>
            <person name="de Boer W."/>
            <person name="van Veen J.A."/>
            <person name="Garbeva P."/>
        </authorList>
    </citation>
    <scope>NUCLEOTIDE SEQUENCE [LARGE SCALE GENOMIC DNA]</scope>
    <source>
        <strain evidence="1 2">Ter91</strain>
    </source>
</reference>
<organism evidence="1 2">
    <name type="scientific">Collimonas pratensis</name>
    <dbReference type="NCBI Taxonomy" id="279113"/>
    <lineage>
        <taxon>Bacteria</taxon>
        <taxon>Pseudomonadati</taxon>
        <taxon>Pseudomonadota</taxon>
        <taxon>Betaproteobacteria</taxon>
        <taxon>Burkholderiales</taxon>
        <taxon>Oxalobacteraceae</taxon>
        <taxon>Collimonas</taxon>
    </lineage>
</organism>
<dbReference type="AlphaFoldDB" id="A0A127Q1V2"/>
<proteinExistence type="predicted"/>
<dbReference type="EMBL" id="CP013234">
    <property type="protein sequence ID" value="AMP03795.1"/>
    <property type="molecule type" value="Genomic_DNA"/>
</dbReference>
<dbReference type="Proteomes" id="UP000074561">
    <property type="component" value="Chromosome"/>
</dbReference>
<accession>A0A127Q1V2</accession>